<gene>
    <name evidence="2" type="ORF">SAMN04489726_3073</name>
</gene>
<keyword evidence="3" id="KW-1185">Reference proteome</keyword>
<organism evidence="2 3">
    <name type="scientific">Allokutzneria albata</name>
    <name type="common">Kibdelosporangium albatum</name>
    <dbReference type="NCBI Taxonomy" id="211114"/>
    <lineage>
        <taxon>Bacteria</taxon>
        <taxon>Bacillati</taxon>
        <taxon>Actinomycetota</taxon>
        <taxon>Actinomycetes</taxon>
        <taxon>Pseudonocardiales</taxon>
        <taxon>Pseudonocardiaceae</taxon>
        <taxon>Allokutzneria</taxon>
    </lineage>
</organism>
<protein>
    <submittedName>
        <fullName evidence="2">Uncharacterized protein</fullName>
    </submittedName>
</protein>
<feature type="compositionally biased region" description="Low complexity" evidence="1">
    <location>
        <begin position="301"/>
        <end position="315"/>
    </location>
</feature>
<name>A0A1G9VJH5_ALLAB</name>
<feature type="region of interest" description="Disordered" evidence="1">
    <location>
        <begin position="189"/>
        <end position="215"/>
    </location>
</feature>
<dbReference type="Proteomes" id="UP000183376">
    <property type="component" value="Chromosome I"/>
</dbReference>
<accession>A0A1G9VJH5</accession>
<proteinExistence type="predicted"/>
<dbReference type="EMBL" id="LT629701">
    <property type="protein sequence ID" value="SDM72309.1"/>
    <property type="molecule type" value="Genomic_DNA"/>
</dbReference>
<feature type="region of interest" description="Disordered" evidence="1">
    <location>
        <begin position="301"/>
        <end position="324"/>
    </location>
</feature>
<evidence type="ECO:0000256" key="1">
    <source>
        <dbReference type="SAM" id="MobiDB-lite"/>
    </source>
</evidence>
<evidence type="ECO:0000313" key="3">
    <source>
        <dbReference type="Proteomes" id="UP000183376"/>
    </source>
</evidence>
<feature type="compositionally biased region" description="Basic residues" evidence="1">
    <location>
        <begin position="49"/>
        <end position="65"/>
    </location>
</feature>
<sequence>MAVIRAAGAKRGPVPSTPPRAPVSGVPNGMRTTSRRSRPVTSGNPVRTRGSRHVGRIRPPRRGPARHPVATRRTSSLAAPFPVSSKAGRSRPLDGLDRAWGPVLVRARSRTAVPRPTGPATSAVARWSGRTRPGAGAAVSCRAEPLVAARTAVSSAVPCPGASTAVARRTGQVDRRTACPAGPLDLMVRGTNTVRRPPDSPPCRAACPAGPPGRSPACPAGRDLVARGTNTVRCLPDSRTGPGGRVGPAVRGTSRARWSLGSPTGPVVRVGRRTVPGWRRAPSCCPVPTGRQDDQAVVRAGRTTSRGRRAWSASTVRPATGTARPLRSYPAGGCVRARPCHRVVIPVTLRPS</sequence>
<evidence type="ECO:0000313" key="2">
    <source>
        <dbReference type="EMBL" id="SDM72309.1"/>
    </source>
</evidence>
<feature type="region of interest" description="Disordered" evidence="1">
    <location>
        <begin position="1"/>
        <end position="94"/>
    </location>
</feature>
<feature type="region of interest" description="Disordered" evidence="1">
    <location>
        <begin position="233"/>
        <end position="265"/>
    </location>
</feature>
<dbReference type="AlphaFoldDB" id="A0A1G9VJH5"/>
<reference evidence="2 3" key="1">
    <citation type="submission" date="2016-10" db="EMBL/GenBank/DDBJ databases">
        <authorList>
            <person name="de Groot N.N."/>
        </authorList>
    </citation>
    <scope>NUCLEOTIDE SEQUENCE [LARGE SCALE GENOMIC DNA]</scope>
    <source>
        <strain evidence="2 3">DSM 44149</strain>
    </source>
</reference>